<evidence type="ECO:0000256" key="1">
    <source>
        <dbReference type="SAM" id="MobiDB-lite"/>
    </source>
</evidence>
<reference evidence="3" key="1">
    <citation type="journal article" date="2019" name="Int. J. Syst. Evol. Microbiol.">
        <title>The Global Catalogue of Microorganisms (GCM) 10K type strain sequencing project: providing services to taxonomists for standard genome sequencing and annotation.</title>
        <authorList>
            <consortium name="The Broad Institute Genomics Platform"/>
            <consortium name="The Broad Institute Genome Sequencing Center for Infectious Disease"/>
            <person name="Wu L."/>
            <person name="Ma J."/>
        </authorList>
    </citation>
    <scope>NUCLEOTIDE SEQUENCE [LARGE SCALE GENOMIC DNA]</scope>
    <source>
        <strain evidence="3">JCM 18324</strain>
    </source>
</reference>
<evidence type="ECO:0000313" key="3">
    <source>
        <dbReference type="Proteomes" id="UP001501147"/>
    </source>
</evidence>
<sequence>MAKNKNRDRAHQKQSQAERGRQDAQKSSMEAQAEQRMTQVTPADVASKGRQKRFGHN</sequence>
<dbReference type="Proteomes" id="UP001501147">
    <property type="component" value="Unassembled WGS sequence"/>
</dbReference>
<dbReference type="RefSeq" id="WP_345614650.1">
    <property type="nucleotide sequence ID" value="NZ_BAABJV010000010.1"/>
</dbReference>
<keyword evidence="3" id="KW-1185">Reference proteome</keyword>
<organism evidence="2 3">
    <name type="scientific">Streptomyces sanyensis</name>
    <dbReference type="NCBI Taxonomy" id="568869"/>
    <lineage>
        <taxon>Bacteria</taxon>
        <taxon>Bacillati</taxon>
        <taxon>Actinomycetota</taxon>
        <taxon>Actinomycetes</taxon>
        <taxon>Kitasatosporales</taxon>
        <taxon>Streptomycetaceae</taxon>
        <taxon>Streptomyces</taxon>
    </lineage>
</organism>
<proteinExistence type="predicted"/>
<feature type="region of interest" description="Disordered" evidence="1">
    <location>
        <begin position="1"/>
        <end position="57"/>
    </location>
</feature>
<feature type="compositionally biased region" description="Polar residues" evidence="1">
    <location>
        <begin position="25"/>
        <end position="41"/>
    </location>
</feature>
<evidence type="ECO:0000313" key="2">
    <source>
        <dbReference type="EMBL" id="GAA4784352.1"/>
    </source>
</evidence>
<evidence type="ECO:0008006" key="4">
    <source>
        <dbReference type="Google" id="ProtNLM"/>
    </source>
</evidence>
<comment type="caution">
    <text evidence="2">The sequence shown here is derived from an EMBL/GenBank/DDBJ whole genome shotgun (WGS) entry which is preliminary data.</text>
</comment>
<dbReference type="EMBL" id="BAABJV010000010">
    <property type="protein sequence ID" value="GAA4784352.1"/>
    <property type="molecule type" value="Genomic_DNA"/>
</dbReference>
<accession>A0ABP9AS54</accession>
<protein>
    <recommendedName>
        <fullName evidence="4">Small hydrophilic protein</fullName>
    </recommendedName>
</protein>
<name>A0ABP9AS54_9ACTN</name>
<feature type="compositionally biased region" description="Basic and acidic residues" evidence="1">
    <location>
        <begin position="1"/>
        <end position="24"/>
    </location>
</feature>
<gene>
    <name evidence="2" type="ORF">GCM10023329_38480</name>
</gene>